<organism evidence="4 5">
    <name type="scientific">Lunasporangiospora selenospora</name>
    <dbReference type="NCBI Taxonomy" id="979761"/>
    <lineage>
        <taxon>Eukaryota</taxon>
        <taxon>Fungi</taxon>
        <taxon>Fungi incertae sedis</taxon>
        <taxon>Mucoromycota</taxon>
        <taxon>Mortierellomycotina</taxon>
        <taxon>Mortierellomycetes</taxon>
        <taxon>Mortierellales</taxon>
        <taxon>Mortierellaceae</taxon>
        <taxon>Lunasporangiospora</taxon>
    </lineage>
</organism>
<evidence type="ECO:0000256" key="2">
    <source>
        <dbReference type="SAM" id="MobiDB-lite"/>
    </source>
</evidence>
<dbReference type="GO" id="GO:0005886">
    <property type="term" value="C:plasma membrane"/>
    <property type="evidence" value="ECO:0007669"/>
    <property type="project" value="TreeGrafter"/>
</dbReference>
<feature type="non-terminal residue" evidence="4">
    <location>
        <position position="1289"/>
    </location>
</feature>
<feature type="transmembrane region" description="Helical" evidence="3">
    <location>
        <begin position="787"/>
        <end position="803"/>
    </location>
</feature>
<comment type="caution">
    <text evidence="4">The sequence shown here is derived from an EMBL/GenBank/DDBJ whole genome shotgun (WGS) entry which is preliminary data.</text>
</comment>
<dbReference type="Proteomes" id="UP000780801">
    <property type="component" value="Unassembled WGS sequence"/>
</dbReference>
<keyword evidence="3" id="KW-0812">Transmembrane</keyword>
<feature type="transmembrane region" description="Helical" evidence="3">
    <location>
        <begin position="1063"/>
        <end position="1086"/>
    </location>
</feature>
<dbReference type="PANTHER" id="PTHR10582">
    <property type="entry name" value="TRANSIENT RECEPTOR POTENTIAL ION CHANNEL PROTEIN"/>
    <property type="match status" value="1"/>
</dbReference>
<name>A0A9P6KCG5_9FUNG</name>
<reference evidence="4" key="1">
    <citation type="journal article" date="2020" name="Fungal Divers.">
        <title>Resolving the Mortierellaceae phylogeny through synthesis of multi-gene phylogenetics and phylogenomics.</title>
        <authorList>
            <person name="Vandepol N."/>
            <person name="Liber J."/>
            <person name="Desiro A."/>
            <person name="Na H."/>
            <person name="Kennedy M."/>
            <person name="Barry K."/>
            <person name="Grigoriev I.V."/>
            <person name="Miller A.N."/>
            <person name="O'Donnell K."/>
            <person name="Stajich J.E."/>
            <person name="Bonito G."/>
        </authorList>
    </citation>
    <scope>NUCLEOTIDE SEQUENCE</scope>
    <source>
        <strain evidence="4">KOD1015</strain>
    </source>
</reference>
<keyword evidence="3" id="KW-0472">Membrane</keyword>
<gene>
    <name evidence="4" type="ORF">BGW38_003975</name>
</gene>
<evidence type="ECO:0000256" key="3">
    <source>
        <dbReference type="SAM" id="Phobius"/>
    </source>
</evidence>
<keyword evidence="1" id="KW-0677">Repeat</keyword>
<evidence type="ECO:0000313" key="4">
    <source>
        <dbReference type="EMBL" id="KAF9579672.1"/>
    </source>
</evidence>
<keyword evidence="3" id="KW-1133">Transmembrane helix</keyword>
<protein>
    <recommendedName>
        <fullName evidence="6">Ion transport domain-containing protein</fullName>
    </recommendedName>
</protein>
<proteinExistence type="predicted"/>
<feature type="transmembrane region" description="Helical" evidence="3">
    <location>
        <begin position="997"/>
        <end position="1018"/>
    </location>
</feature>
<dbReference type="InterPro" id="IPR024862">
    <property type="entry name" value="TRPV"/>
</dbReference>
<feature type="region of interest" description="Disordered" evidence="2">
    <location>
        <begin position="841"/>
        <end position="866"/>
    </location>
</feature>
<dbReference type="GO" id="GO:0098703">
    <property type="term" value="P:calcium ion import across plasma membrane"/>
    <property type="evidence" value="ECO:0007669"/>
    <property type="project" value="TreeGrafter"/>
</dbReference>
<evidence type="ECO:0008006" key="6">
    <source>
        <dbReference type="Google" id="ProtNLM"/>
    </source>
</evidence>
<dbReference type="PANTHER" id="PTHR10582:SF2">
    <property type="entry name" value="INACTIVE"/>
    <property type="match status" value="1"/>
</dbReference>
<evidence type="ECO:0000256" key="1">
    <source>
        <dbReference type="ARBA" id="ARBA00022737"/>
    </source>
</evidence>
<keyword evidence="5" id="KW-1185">Reference proteome</keyword>
<accession>A0A9P6KCG5</accession>
<sequence>CIHPTLPLPRRSINVWHERNNNNTDSHENPETRLYPCKIVQYAVSASGSHAVTASYNKDKLHIDLWELDLESTFDYQTYPSPSSLSTAHIAVAWRRHSILEANELSISWDGSQISLNMPLDTKEWPGIRLYGVSDNTEPNEESKKAPRQLCASTRHQGCGGLLSLIGFAKFTNVSTEEWSDLSERYLACDKMNVFVYSTTDQWKVIYSIQILPSPVNERASSLVSTAKGGSFVLRESPLQLSVWSVESGKRKCVVNTTHTILRYFLSSDGSSIAVSTEMDLFIHSTASGKLLRKLGLESSELDEPFLFFEGDSKILTMSVWNTGEYRVHDASTLQSLGETTVISQESLSVQDIVPMWTWRPTTTGATIIAQSHGSQLDISFMEDSIHHVENDTEQECNPTTADQELELLLSWALEDARAEVILRAELMLQSEVKIRACPHGRTLTVMIDELELRLCPERVFALEHASAFLGAIDWLVAIYHEPTMAVERAILRYLQRHVNTHHYTGGKSLSVVSAICDRWQYYQRNVRDLLKDLFYTLPPKSQGWLPQLRYLDEPNPVGVMLGYARTKPNAIEIIQILIGYCIEWIKVEKDMSYLLYLCEHLDELVARFPDLALRTTRAFAYLEASNRAIVIQHHKIAHTPTLRRFWIPNHRKLYRCVAATTSAVGALTDPLNDNFTEDVFVTYFRLLWTFAPYPRTKDAAHMNSTQQWRMRQQEEYCLLGPKPATDWLRAMYYLVLMHMNPVSHVYIRPRYYSLDILDNPAIEALIQYKWNTFAFAVWLTRFVTECFYYALILIAALLQVYYQEPDSLLGVFVAIIALSCLFLWLEFLQWRDSRYHMKNEPPSRIGDESSSSSVDGQESDREGSRGGTRMLMIDLMELLIACFQWVARGLWNMVRFRKAKDSDMNEVNALFGLHRRRSPYFRSPYNMLDLAMYLLPLATSIHQIVNILNGKEDGVSWDLSYCVVLVSLHMLAELRVHEAVCKYVTIVVQILSEIQVFFVVLAGGVLFFSIAIVHVLHGNANTMETHLQRDGGRYDPLADDLLEKDKITNQFVYKNWPLQIMIMIYFLFTVIFMLNILIALINVAFVKGDDSWRQVWLENRLRYVESAENMSYHIPGFRATFDWFPEKIYYTSTSYQVEQYKKRIKKKDEDIDFSFAEMGISGGGGVGGMSSGTSPTTMAINPKGESGGMGGLGLSRTGTLGTRPSITSLSAEFAENRVWEQLKESRKELIGVKDRLEQQEQVVRDQTRQISGLVSMFEKSQNEMGELRSDIRAILAVMQQLQEHASRE</sequence>
<dbReference type="GO" id="GO:0005216">
    <property type="term" value="F:monoatomic ion channel activity"/>
    <property type="evidence" value="ECO:0007669"/>
    <property type="project" value="InterPro"/>
</dbReference>
<feature type="transmembrane region" description="Helical" evidence="3">
    <location>
        <begin position="809"/>
        <end position="829"/>
    </location>
</feature>
<dbReference type="SUPFAM" id="SSF82171">
    <property type="entry name" value="DPP6 N-terminal domain-like"/>
    <property type="match status" value="1"/>
</dbReference>
<dbReference type="OrthoDB" id="2352140at2759"/>
<dbReference type="EMBL" id="JAABOA010002581">
    <property type="protein sequence ID" value="KAF9579672.1"/>
    <property type="molecule type" value="Genomic_DNA"/>
</dbReference>
<evidence type="ECO:0000313" key="5">
    <source>
        <dbReference type="Proteomes" id="UP000780801"/>
    </source>
</evidence>